<evidence type="ECO:0000256" key="2">
    <source>
        <dbReference type="ARBA" id="ARBA00022692"/>
    </source>
</evidence>
<name>A0AAF0Y635_9TREE</name>
<dbReference type="Proteomes" id="UP000827549">
    <property type="component" value="Chromosome 3"/>
</dbReference>
<feature type="domain" description="Fatty acid hydroxylase" evidence="6">
    <location>
        <begin position="128"/>
        <end position="273"/>
    </location>
</feature>
<dbReference type="GO" id="GO:0016491">
    <property type="term" value="F:oxidoreductase activity"/>
    <property type="evidence" value="ECO:0007669"/>
    <property type="project" value="InterPro"/>
</dbReference>
<evidence type="ECO:0000256" key="1">
    <source>
        <dbReference type="ARBA" id="ARBA00004370"/>
    </source>
</evidence>
<feature type="transmembrane region" description="Helical" evidence="5">
    <location>
        <begin position="118"/>
        <end position="141"/>
    </location>
</feature>
<dbReference type="InterPro" id="IPR006694">
    <property type="entry name" value="Fatty_acid_hydroxylase"/>
</dbReference>
<evidence type="ECO:0000313" key="7">
    <source>
        <dbReference type="EMBL" id="WOO80770.1"/>
    </source>
</evidence>
<keyword evidence="8" id="KW-1185">Reference proteome</keyword>
<dbReference type="GO" id="GO:0016020">
    <property type="term" value="C:membrane"/>
    <property type="evidence" value="ECO:0007669"/>
    <property type="project" value="UniProtKB-SubCell"/>
</dbReference>
<dbReference type="EMBL" id="CP086716">
    <property type="protein sequence ID" value="WOO80770.1"/>
    <property type="molecule type" value="Genomic_DNA"/>
</dbReference>
<evidence type="ECO:0000256" key="4">
    <source>
        <dbReference type="ARBA" id="ARBA00023136"/>
    </source>
</evidence>
<dbReference type="GeneID" id="87807535"/>
<keyword evidence="2 5" id="KW-0812">Transmembrane</keyword>
<dbReference type="PANTHER" id="PTHR11863">
    <property type="entry name" value="STEROL DESATURASE"/>
    <property type="match status" value="1"/>
</dbReference>
<dbReference type="InterPro" id="IPR050307">
    <property type="entry name" value="Sterol_Desaturase_Related"/>
</dbReference>
<organism evidence="7 8">
    <name type="scientific">Vanrija pseudolonga</name>
    <dbReference type="NCBI Taxonomy" id="143232"/>
    <lineage>
        <taxon>Eukaryota</taxon>
        <taxon>Fungi</taxon>
        <taxon>Dikarya</taxon>
        <taxon>Basidiomycota</taxon>
        <taxon>Agaricomycotina</taxon>
        <taxon>Tremellomycetes</taxon>
        <taxon>Trichosporonales</taxon>
        <taxon>Trichosporonaceae</taxon>
        <taxon>Vanrija</taxon>
    </lineage>
</organism>
<feature type="transmembrane region" description="Helical" evidence="5">
    <location>
        <begin position="88"/>
        <end position="106"/>
    </location>
</feature>
<protein>
    <submittedName>
        <fullName evidence="7">Fatty acid hydroxylase vlmA</fullName>
    </submittedName>
</protein>
<evidence type="ECO:0000313" key="8">
    <source>
        <dbReference type="Proteomes" id="UP000827549"/>
    </source>
</evidence>
<gene>
    <name evidence="7" type="primary">vlmA</name>
    <name evidence="7" type="ORF">LOC62_03G004297</name>
</gene>
<reference evidence="7" key="1">
    <citation type="submission" date="2023-10" db="EMBL/GenBank/DDBJ databases">
        <authorList>
            <person name="Noh H."/>
        </authorList>
    </citation>
    <scope>NUCLEOTIDE SEQUENCE</scope>
    <source>
        <strain evidence="7">DUCC4014</strain>
    </source>
</reference>
<feature type="transmembrane region" description="Helical" evidence="5">
    <location>
        <begin position="198"/>
        <end position="219"/>
    </location>
</feature>
<dbReference type="AlphaFoldDB" id="A0AAF0Y635"/>
<feature type="transmembrane region" description="Helical" evidence="5">
    <location>
        <begin position="225"/>
        <end position="247"/>
    </location>
</feature>
<keyword evidence="4 5" id="KW-0472">Membrane</keyword>
<keyword evidence="3 5" id="KW-1133">Transmembrane helix</keyword>
<dbReference type="GO" id="GO:0005506">
    <property type="term" value="F:iron ion binding"/>
    <property type="evidence" value="ECO:0007669"/>
    <property type="project" value="InterPro"/>
</dbReference>
<dbReference type="GO" id="GO:0008610">
    <property type="term" value="P:lipid biosynthetic process"/>
    <property type="evidence" value="ECO:0007669"/>
    <property type="project" value="InterPro"/>
</dbReference>
<accession>A0AAF0Y635</accession>
<sequence>MNATSLVFTKAQSAPLPLGSGTSLPLPGFALTLPLALQWLQGIVLGVAASTVAIGYSEVLFQGTAWLYKHGLLLRYYPLPKERGAMTAWINSMSFTVPTAVYALVYRNPGGPAISFDFSLWKMALYMALYMVIHDTFFYWCHRTFHVVRPLYDWLHAMHHEYSYAMHVYIVGHAEVIENFIQVGLPFLAWTYIAGHNWWYWLLPLSFVIFSTLIGHSGYRSHYSLMVFHPLAAPVAIASGSHMLTVGDHQMHHSHRRVNFGLFWRSWDKYMGSYRKCETRAYNYEFWQEWALAAGKSTHPDVAKEQQEQAKKWLGQHQVEFHEVEWGF</sequence>
<evidence type="ECO:0000256" key="5">
    <source>
        <dbReference type="SAM" id="Phobius"/>
    </source>
</evidence>
<evidence type="ECO:0000256" key="3">
    <source>
        <dbReference type="ARBA" id="ARBA00022989"/>
    </source>
</evidence>
<feature type="transmembrane region" description="Helical" evidence="5">
    <location>
        <begin position="37"/>
        <end position="68"/>
    </location>
</feature>
<dbReference type="RefSeq" id="XP_062626802.1">
    <property type="nucleotide sequence ID" value="XM_062770818.1"/>
</dbReference>
<dbReference type="Pfam" id="PF04116">
    <property type="entry name" value="FA_hydroxylase"/>
    <property type="match status" value="1"/>
</dbReference>
<proteinExistence type="predicted"/>
<comment type="subcellular location">
    <subcellularLocation>
        <location evidence="1">Membrane</location>
    </subcellularLocation>
</comment>
<evidence type="ECO:0000259" key="6">
    <source>
        <dbReference type="Pfam" id="PF04116"/>
    </source>
</evidence>